<organism evidence="2 3">
    <name type="scientific">Sesamum alatum</name>
    <dbReference type="NCBI Taxonomy" id="300844"/>
    <lineage>
        <taxon>Eukaryota</taxon>
        <taxon>Viridiplantae</taxon>
        <taxon>Streptophyta</taxon>
        <taxon>Embryophyta</taxon>
        <taxon>Tracheophyta</taxon>
        <taxon>Spermatophyta</taxon>
        <taxon>Magnoliopsida</taxon>
        <taxon>eudicotyledons</taxon>
        <taxon>Gunneridae</taxon>
        <taxon>Pentapetalae</taxon>
        <taxon>asterids</taxon>
        <taxon>lamiids</taxon>
        <taxon>Lamiales</taxon>
        <taxon>Pedaliaceae</taxon>
        <taxon>Sesamum</taxon>
    </lineage>
</organism>
<reference evidence="2" key="2">
    <citation type="journal article" date="2024" name="Plant">
        <title>Genomic evolution and insights into agronomic trait innovations of Sesamum species.</title>
        <authorList>
            <person name="Miao H."/>
            <person name="Wang L."/>
            <person name="Qu L."/>
            <person name="Liu H."/>
            <person name="Sun Y."/>
            <person name="Le M."/>
            <person name="Wang Q."/>
            <person name="Wei S."/>
            <person name="Zheng Y."/>
            <person name="Lin W."/>
            <person name="Duan Y."/>
            <person name="Cao H."/>
            <person name="Xiong S."/>
            <person name="Wang X."/>
            <person name="Wei L."/>
            <person name="Li C."/>
            <person name="Ma Q."/>
            <person name="Ju M."/>
            <person name="Zhao R."/>
            <person name="Li G."/>
            <person name="Mu C."/>
            <person name="Tian Q."/>
            <person name="Mei H."/>
            <person name="Zhang T."/>
            <person name="Gao T."/>
            <person name="Zhang H."/>
        </authorList>
    </citation>
    <scope>NUCLEOTIDE SEQUENCE</scope>
    <source>
        <strain evidence="2">3651</strain>
    </source>
</reference>
<comment type="caution">
    <text evidence="2">The sequence shown here is derived from an EMBL/GenBank/DDBJ whole genome shotgun (WGS) entry which is preliminary data.</text>
</comment>
<accession>A0AAE2CLV4</accession>
<dbReference type="AlphaFoldDB" id="A0AAE2CLV4"/>
<dbReference type="Proteomes" id="UP001293254">
    <property type="component" value="Unassembled WGS sequence"/>
</dbReference>
<evidence type="ECO:0000313" key="3">
    <source>
        <dbReference type="Proteomes" id="UP001293254"/>
    </source>
</evidence>
<keyword evidence="3" id="KW-1185">Reference proteome</keyword>
<name>A0AAE2CLV4_9LAMI</name>
<gene>
    <name evidence="2" type="ORF">Salat_1457600</name>
</gene>
<reference evidence="2" key="1">
    <citation type="submission" date="2020-06" db="EMBL/GenBank/DDBJ databases">
        <authorList>
            <person name="Li T."/>
            <person name="Hu X."/>
            <person name="Zhang T."/>
            <person name="Song X."/>
            <person name="Zhang H."/>
            <person name="Dai N."/>
            <person name="Sheng W."/>
            <person name="Hou X."/>
            <person name="Wei L."/>
        </authorList>
    </citation>
    <scope>NUCLEOTIDE SEQUENCE</scope>
    <source>
        <strain evidence="2">3651</strain>
        <tissue evidence="2">Leaf</tissue>
    </source>
</reference>
<proteinExistence type="predicted"/>
<feature type="compositionally biased region" description="Acidic residues" evidence="1">
    <location>
        <begin position="94"/>
        <end position="112"/>
    </location>
</feature>
<evidence type="ECO:0000256" key="1">
    <source>
        <dbReference type="SAM" id="MobiDB-lite"/>
    </source>
</evidence>
<evidence type="ECO:0000313" key="2">
    <source>
        <dbReference type="EMBL" id="KAK4426888.1"/>
    </source>
</evidence>
<feature type="region of interest" description="Disordered" evidence="1">
    <location>
        <begin position="83"/>
        <end position="121"/>
    </location>
</feature>
<protein>
    <submittedName>
        <fullName evidence="2">Uncharacterized protein</fullName>
    </submittedName>
</protein>
<dbReference type="EMBL" id="JACGWO010000005">
    <property type="protein sequence ID" value="KAK4426888.1"/>
    <property type="molecule type" value="Genomic_DNA"/>
</dbReference>
<sequence length="136" mass="15558">MSFFETLDYIKELGYPVTCVVWYKLPGIGVENELKLLYGDSAVLRLFKKYNDQNISKIELFVQNVDIEIPVWPLENSEGVENNELLNRKRESGDESDGSDGEGLELGESDGSESDHRNLGEFEYFAEGDRMRVVIR</sequence>